<comment type="caution">
    <text evidence="3">The sequence shown here is derived from an EMBL/GenBank/DDBJ whole genome shotgun (WGS) entry which is preliminary data.</text>
</comment>
<proteinExistence type="predicted"/>
<gene>
    <name evidence="3" type="ORF">H8692_08120</name>
</gene>
<feature type="transmembrane region" description="Helical" evidence="1">
    <location>
        <begin position="164"/>
        <end position="186"/>
    </location>
</feature>
<keyword evidence="1" id="KW-0472">Membrane</keyword>
<dbReference type="Proteomes" id="UP000610862">
    <property type="component" value="Unassembled WGS sequence"/>
</dbReference>
<dbReference type="EMBL" id="JACRTA010000003">
    <property type="protein sequence ID" value="MBC8568720.1"/>
    <property type="molecule type" value="Genomic_DNA"/>
</dbReference>
<evidence type="ECO:0000259" key="2">
    <source>
        <dbReference type="Pfam" id="PF07670"/>
    </source>
</evidence>
<keyword evidence="4" id="KW-1185">Reference proteome</keyword>
<dbReference type="Pfam" id="PF07670">
    <property type="entry name" value="Gate"/>
    <property type="match status" value="1"/>
</dbReference>
<sequence>MMNRIWGFMLLIGVVFSIINGKTAEFTDGLMSSCTQAVQFIISLAGIMAVWSGLMKIAEVSGLIEKVSNAVKPLISFLFPYEKNDKTIAMMIMSFMANIFGAGNSATIFSLKAMELLDKENPHPSYASDAMCMFMALSMSMIQLVPITVIKIRSDLGSSAPEDIILPSIIAGLISMIISVLVCKIFERKNKNA</sequence>
<feature type="transmembrane region" description="Helical" evidence="1">
    <location>
        <begin position="37"/>
        <end position="54"/>
    </location>
</feature>
<keyword evidence="1" id="KW-1133">Transmembrane helix</keyword>
<dbReference type="RefSeq" id="WP_187525436.1">
    <property type="nucleotide sequence ID" value="NZ_JACRTA010000003.1"/>
</dbReference>
<keyword evidence="1" id="KW-0812">Transmembrane</keyword>
<accession>A0A926E970</accession>
<feature type="transmembrane region" description="Helical" evidence="1">
    <location>
        <begin position="132"/>
        <end position="152"/>
    </location>
</feature>
<reference evidence="3" key="1">
    <citation type="submission" date="2020-08" db="EMBL/GenBank/DDBJ databases">
        <title>Genome public.</title>
        <authorList>
            <person name="Liu C."/>
            <person name="Sun Q."/>
        </authorList>
    </citation>
    <scope>NUCLEOTIDE SEQUENCE</scope>
    <source>
        <strain evidence="3">NSJ-24</strain>
    </source>
</reference>
<feature type="transmembrane region" description="Helical" evidence="1">
    <location>
        <begin position="87"/>
        <end position="111"/>
    </location>
</feature>
<dbReference type="InterPro" id="IPR011642">
    <property type="entry name" value="Gate_dom"/>
</dbReference>
<evidence type="ECO:0000313" key="4">
    <source>
        <dbReference type="Proteomes" id="UP000610862"/>
    </source>
</evidence>
<dbReference type="AlphaFoldDB" id="A0A926E970"/>
<feature type="domain" description="Nucleoside transporter/FeoB GTPase Gate" evidence="2">
    <location>
        <begin position="42"/>
        <end position="152"/>
    </location>
</feature>
<evidence type="ECO:0000313" key="3">
    <source>
        <dbReference type="EMBL" id="MBC8568720.1"/>
    </source>
</evidence>
<name>A0A926E970_9FIRM</name>
<organism evidence="3 4">
    <name type="scientific">Lentihominibacter hominis</name>
    <dbReference type="NCBI Taxonomy" id="2763645"/>
    <lineage>
        <taxon>Bacteria</taxon>
        <taxon>Bacillati</taxon>
        <taxon>Bacillota</taxon>
        <taxon>Clostridia</taxon>
        <taxon>Peptostreptococcales</taxon>
        <taxon>Anaerovoracaceae</taxon>
        <taxon>Lentihominibacter</taxon>
    </lineage>
</organism>
<protein>
    <submittedName>
        <fullName evidence="3">Spore maturation protein</fullName>
    </submittedName>
</protein>
<evidence type="ECO:0000256" key="1">
    <source>
        <dbReference type="SAM" id="Phobius"/>
    </source>
</evidence>